<evidence type="ECO:0000313" key="2">
    <source>
        <dbReference type="EMBL" id="NEC90133.1"/>
    </source>
</evidence>
<dbReference type="EMBL" id="JAAGLU010000029">
    <property type="protein sequence ID" value="NEC90133.1"/>
    <property type="molecule type" value="Genomic_DNA"/>
</dbReference>
<protein>
    <submittedName>
        <fullName evidence="2">Uncharacterized protein</fullName>
    </submittedName>
</protein>
<reference evidence="2" key="1">
    <citation type="submission" date="2020-01" db="EMBL/GenBank/DDBJ databases">
        <title>Insect and environment-associated Actinomycetes.</title>
        <authorList>
            <person name="Currrie C."/>
            <person name="Chevrette M."/>
            <person name="Carlson C."/>
            <person name="Stubbendieck R."/>
            <person name="Wendt-Pienkowski E."/>
        </authorList>
    </citation>
    <scope>NUCLEOTIDE SEQUENCE</scope>
    <source>
        <strain evidence="2">SID12501</strain>
    </source>
</reference>
<proteinExistence type="predicted"/>
<gene>
    <name evidence="2" type="ORF">G3I71_31010</name>
</gene>
<dbReference type="AlphaFoldDB" id="A0A6B3C088"/>
<feature type="compositionally biased region" description="Low complexity" evidence="1">
    <location>
        <begin position="1"/>
        <end position="17"/>
    </location>
</feature>
<dbReference type="RefSeq" id="WP_164319750.1">
    <property type="nucleotide sequence ID" value="NZ_JAAGLU010000029.1"/>
</dbReference>
<feature type="region of interest" description="Disordered" evidence="1">
    <location>
        <begin position="1"/>
        <end position="54"/>
    </location>
</feature>
<accession>A0A6B3C088</accession>
<name>A0A6B3C088_9ACTN</name>
<sequence length="135" mass="13709">MSALPGGDVASGSSAAGTIGLLDAGRTGEPMAERLPAVGPRSARTRGGQRPAITQSMSRVLATGRVMGVEESTLFEVPTVRSGGNTTGRRIVARGGSACRAYAVTPFLRQDLATCRDTAAEMGALSKLLTAAMTG</sequence>
<evidence type="ECO:0000256" key="1">
    <source>
        <dbReference type="SAM" id="MobiDB-lite"/>
    </source>
</evidence>
<organism evidence="2">
    <name type="scientific">Streptomyces sp. SID12501</name>
    <dbReference type="NCBI Taxonomy" id="2706042"/>
    <lineage>
        <taxon>Bacteria</taxon>
        <taxon>Bacillati</taxon>
        <taxon>Actinomycetota</taxon>
        <taxon>Actinomycetes</taxon>
        <taxon>Kitasatosporales</taxon>
        <taxon>Streptomycetaceae</taxon>
        <taxon>Streptomyces</taxon>
    </lineage>
</organism>
<comment type="caution">
    <text evidence="2">The sequence shown here is derived from an EMBL/GenBank/DDBJ whole genome shotgun (WGS) entry which is preliminary data.</text>
</comment>